<evidence type="ECO:0000313" key="7">
    <source>
        <dbReference type="Proteomes" id="UP000654401"/>
    </source>
</evidence>
<comment type="function">
    <text evidence="5">One of the proteins required for the normal export of preproteins out of the cell cytoplasm. It is a molecular chaperone that binds to a subset of precursor proteins, maintaining them in a translocation-competent state. It also specifically binds to its receptor SecA.</text>
</comment>
<dbReference type="SUPFAM" id="SSF54611">
    <property type="entry name" value="SecB-like"/>
    <property type="match status" value="1"/>
</dbReference>
<dbReference type="PRINTS" id="PR01594">
    <property type="entry name" value="SECBCHAPRONE"/>
</dbReference>
<dbReference type="NCBIfam" id="NF004393">
    <property type="entry name" value="PRK05751.1-4"/>
    <property type="match status" value="1"/>
</dbReference>
<dbReference type="AlphaFoldDB" id="A0A8J6TSL4"/>
<organism evidence="6 7">
    <name type="scientific">Candidatus Thiopontia autotrophica</name>
    <dbReference type="NCBI Taxonomy" id="2841688"/>
    <lineage>
        <taxon>Bacteria</taxon>
        <taxon>Pseudomonadati</taxon>
        <taxon>Pseudomonadota</taxon>
        <taxon>Gammaproteobacteria</taxon>
        <taxon>Candidatus Thiopontia</taxon>
    </lineage>
</organism>
<comment type="subunit">
    <text evidence="5">Homotetramer, a dimer of dimers. One homotetramer interacts with 1 SecA dimer.</text>
</comment>
<protein>
    <recommendedName>
        <fullName evidence="5">Protein-export protein SecB</fullName>
    </recommendedName>
</protein>
<dbReference type="GO" id="GO:0015031">
    <property type="term" value="P:protein transport"/>
    <property type="evidence" value="ECO:0007669"/>
    <property type="project" value="UniProtKB-UniRule"/>
</dbReference>
<dbReference type="PANTHER" id="PTHR36918:SF1">
    <property type="entry name" value="PROTEIN-EXPORT PROTEIN SECB"/>
    <property type="match status" value="1"/>
</dbReference>
<keyword evidence="4 5" id="KW-0811">Translocation</keyword>
<dbReference type="GO" id="GO:0005737">
    <property type="term" value="C:cytoplasm"/>
    <property type="evidence" value="ECO:0007669"/>
    <property type="project" value="UniProtKB-SubCell"/>
</dbReference>
<accession>A0A8J6TSL4</accession>
<comment type="similarity">
    <text evidence="1 5">Belongs to the SecB family.</text>
</comment>
<dbReference type="EMBL" id="JACNFK010000026">
    <property type="protein sequence ID" value="MBC8519753.1"/>
    <property type="molecule type" value="Genomic_DNA"/>
</dbReference>
<name>A0A8J6TSL4_9GAMM</name>
<dbReference type="GO" id="GO:0051082">
    <property type="term" value="F:unfolded protein binding"/>
    <property type="evidence" value="ECO:0007669"/>
    <property type="project" value="InterPro"/>
</dbReference>
<evidence type="ECO:0000256" key="1">
    <source>
        <dbReference type="ARBA" id="ARBA00009990"/>
    </source>
</evidence>
<dbReference type="InterPro" id="IPR003708">
    <property type="entry name" value="SecB"/>
</dbReference>
<evidence type="ECO:0000313" key="6">
    <source>
        <dbReference type="EMBL" id="MBC8519753.1"/>
    </source>
</evidence>
<dbReference type="Gene3D" id="3.10.420.10">
    <property type="entry name" value="SecB-like"/>
    <property type="match status" value="1"/>
</dbReference>
<dbReference type="GO" id="GO:0006457">
    <property type="term" value="P:protein folding"/>
    <property type="evidence" value="ECO:0007669"/>
    <property type="project" value="UniProtKB-UniRule"/>
</dbReference>
<dbReference type="InterPro" id="IPR035958">
    <property type="entry name" value="SecB-like_sf"/>
</dbReference>
<dbReference type="PANTHER" id="PTHR36918">
    <property type="match status" value="1"/>
</dbReference>
<sequence length="156" mass="17489">MSEEQTEQTFEIQKIYLKDVSFESPKSPAIFQEKWEPVSNLNIGTQHHKIGENLYEVVITMTTTVTVNDETAFLAEIQQAGIFALAGFEEGALGHVLGSYCPNTLFPYAREAISDLTTKGGFPPLVLAPVNFDAIYAKRQQEMQQREESDTSETKH</sequence>
<proteinExistence type="inferred from homology"/>
<dbReference type="Pfam" id="PF02556">
    <property type="entry name" value="SecB"/>
    <property type="match status" value="1"/>
</dbReference>
<keyword evidence="5" id="KW-0143">Chaperone</keyword>
<comment type="caution">
    <text evidence="6">The sequence shown here is derived from an EMBL/GenBank/DDBJ whole genome shotgun (WGS) entry which is preliminary data.</text>
</comment>
<dbReference type="HAMAP" id="MF_00821">
    <property type="entry name" value="SecB"/>
    <property type="match status" value="1"/>
</dbReference>
<dbReference type="NCBIfam" id="TIGR00809">
    <property type="entry name" value="secB"/>
    <property type="match status" value="1"/>
</dbReference>
<reference evidence="6 7" key="1">
    <citation type="submission" date="2020-08" db="EMBL/GenBank/DDBJ databases">
        <title>Bridging the membrane lipid divide: bacteria of the FCB group superphylum have the potential to synthesize archaeal ether lipids.</title>
        <authorList>
            <person name="Villanueva L."/>
            <person name="Von Meijenfeldt F.A.B."/>
            <person name="Westbye A.B."/>
            <person name="Yadav S."/>
            <person name="Hopmans E.C."/>
            <person name="Dutilh B.E."/>
            <person name="Sinninghe Damste J.S."/>
        </authorList>
    </citation>
    <scope>NUCLEOTIDE SEQUENCE [LARGE SCALE GENOMIC DNA]</scope>
    <source>
        <strain evidence="6">NIOZ-UU100</strain>
    </source>
</reference>
<evidence type="ECO:0000256" key="5">
    <source>
        <dbReference type="HAMAP-Rule" id="MF_00821"/>
    </source>
</evidence>
<keyword evidence="2 5" id="KW-0813">Transport</keyword>
<evidence type="ECO:0000256" key="2">
    <source>
        <dbReference type="ARBA" id="ARBA00022448"/>
    </source>
</evidence>
<evidence type="ECO:0000256" key="3">
    <source>
        <dbReference type="ARBA" id="ARBA00022927"/>
    </source>
</evidence>
<gene>
    <name evidence="5 6" type="primary">secB</name>
    <name evidence="6" type="ORF">H8D24_05015</name>
</gene>
<dbReference type="Proteomes" id="UP000654401">
    <property type="component" value="Unassembled WGS sequence"/>
</dbReference>
<comment type="subcellular location">
    <subcellularLocation>
        <location evidence="5">Cytoplasm</location>
    </subcellularLocation>
</comment>
<evidence type="ECO:0000256" key="4">
    <source>
        <dbReference type="ARBA" id="ARBA00023010"/>
    </source>
</evidence>
<keyword evidence="5" id="KW-0963">Cytoplasm</keyword>
<keyword evidence="3 5" id="KW-0653">Protein transport</keyword>
<dbReference type="GO" id="GO:0051262">
    <property type="term" value="P:protein tetramerization"/>
    <property type="evidence" value="ECO:0007669"/>
    <property type="project" value="InterPro"/>
</dbReference>